<reference evidence="1" key="1">
    <citation type="submission" date="2021-01" db="EMBL/GenBank/DDBJ databases">
        <authorList>
            <consortium name="Genoscope - CEA"/>
            <person name="William W."/>
        </authorList>
    </citation>
    <scope>NUCLEOTIDE SEQUENCE</scope>
</reference>
<proteinExistence type="predicted"/>
<comment type="caution">
    <text evidence="1">The sequence shown here is derived from an EMBL/GenBank/DDBJ whole genome shotgun (WGS) entry which is preliminary data.</text>
</comment>
<sequence>MDESQFNSLQKTIIIPPRKLHQIILREYQNENPNFSQFINETQLNPCFINCELIPIFIIYESDADLSHSFQFKKDQQLLRSYPSYYQTNLYVNNTYTETKKQILQDNKIIYCKILEINVNEEYIDQDIELIIIGSYEQQYCFNGIKQILRNEIPKEQYKLLQYQHTIKVQINNAFDLEYKYFGNTVKMNIVFQIKSHCQLDEIQMDFLLSESQMIWKDVGINRVVPKCMLQNISINKQYLNNEEGYIEVLLDWPAMLQNELLQPDLPSRRLSLIQVNPVLEIKTPLYIRWGQEKYTKCNTIIWKVKPIQTIGGEIKEVVRYKDSQNEEYLALKIVLINYSGKEHEITFCPPSQIFGKKLNQKKDQPLVVLGITLSTEKNLGILQPNQLCETILRVQLINNGILNMQNINLKIDNQLTELSLNFLYSHQ</sequence>
<protein>
    <submittedName>
        <fullName evidence="1">Uncharacterized protein</fullName>
    </submittedName>
</protein>
<evidence type="ECO:0000313" key="1">
    <source>
        <dbReference type="EMBL" id="CAD8097077.1"/>
    </source>
</evidence>
<dbReference type="OMA" id="CFINCEL"/>
<keyword evidence="2" id="KW-1185">Reference proteome</keyword>
<dbReference type="Proteomes" id="UP000688137">
    <property type="component" value="Unassembled WGS sequence"/>
</dbReference>
<dbReference type="EMBL" id="CAJJDM010000106">
    <property type="protein sequence ID" value="CAD8097077.1"/>
    <property type="molecule type" value="Genomic_DNA"/>
</dbReference>
<accession>A0A8S1NUQ0</accession>
<organism evidence="1 2">
    <name type="scientific">Paramecium primaurelia</name>
    <dbReference type="NCBI Taxonomy" id="5886"/>
    <lineage>
        <taxon>Eukaryota</taxon>
        <taxon>Sar</taxon>
        <taxon>Alveolata</taxon>
        <taxon>Ciliophora</taxon>
        <taxon>Intramacronucleata</taxon>
        <taxon>Oligohymenophorea</taxon>
        <taxon>Peniculida</taxon>
        <taxon>Parameciidae</taxon>
        <taxon>Paramecium</taxon>
    </lineage>
</organism>
<gene>
    <name evidence="1" type="ORF">PPRIM_AZ9-3.1.T1030040</name>
</gene>
<name>A0A8S1NUQ0_PARPR</name>
<dbReference type="AlphaFoldDB" id="A0A8S1NUQ0"/>
<evidence type="ECO:0000313" key="2">
    <source>
        <dbReference type="Proteomes" id="UP000688137"/>
    </source>
</evidence>